<organism evidence="2 3">
    <name type="scientific">Sphingobacterium alkalisoli</name>
    <dbReference type="NCBI Taxonomy" id="1874115"/>
    <lineage>
        <taxon>Bacteria</taxon>
        <taxon>Pseudomonadati</taxon>
        <taxon>Bacteroidota</taxon>
        <taxon>Sphingobacteriia</taxon>
        <taxon>Sphingobacteriales</taxon>
        <taxon>Sphingobacteriaceae</taxon>
        <taxon>Sphingobacterium</taxon>
    </lineage>
</organism>
<dbReference type="Proteomes" id="UP000309872">
    <property type="component" value="Unassembled WGS sequence"/>
</dbReference>
<reference evidence="2 3" key="1">
    <citation type="submission" date="2019-04" db="EMBL/GenBank/DDBJ databases">
        <title>Sphingobacterium olei sp. nov., isolated from oil-contaminated soil.</title>
        <authorList>
            <person name="Liu B."/>
        </authorList>
    </citation>
    <scope>NUCLEOTIDE SEQUENCE [LARGE SCALE GENOMIC DNA]</scope>
    <source>
        <strain evidence="2 3">Y3L14</strain>
    </source>
</reference>
<dbReference type="RefSeq" id="WP_136822489.1">
    <property type="nucleotide sequence ID" value="NZ_BMJX01000007.1"/>
</dbReference>
<keyword evidence="1" id="KW-0175">Coiled coil</keyword>
<evidence type="ECO:0000313" key="3">
    <source>
        <dbReference type="Proteomes" id="UP000309872"/>
    </source>
</evidence>
<evidence type="ECO:0000256" key="1">
    <source>
        <dbReference type="SAM" id="Coils"/>
    </source>
</evidence>
<name>A0A4U0GXX6_9SPHI</name>
<feature type="coiled-coil region" evidence="1">
    <location>
        <begin position="58"/>
        <end position="99"/>
    </location>
</feature>
<dbReference type="EMBL" id="SUKA01000007">
    <property type="protein sequence ID" value="TJY62702.1"/>
    <property type="molecule type" value="Genomic_DNA"/>
</dbReference>
<keyword evidence="3" id="KW-1185">Reference proteome</keyword>
<sequence>MGKIKFKDLAEAQEAYDKLKEQYDADGTGYKKLMAEQQTTLGKLTKAEKDLGDGAAVNEKLKAAHDALNESIKQKDADIATLTKRAEDAEKVAKDAIDKVNSQPTVEDFTVKVDGKKYRVNFGVNGFSRSELKDKKDLLEKLVRIESGALTLID</sequence>
<protein>
    <submittedName>
        <fullName evidence="2">Uncharacterized protein</fullName>
    </submittedName>
</protein>
<comment type="caution">
    <text evidence="2">The sequence shown here is derived from an EMBL/GenBank/DDBJ whole genome shotgun (WGS) entry which is preliminary data.</text>
</comment>
<evidence type="ECO:0000313" key="2">
    <source>
        <dbReference type="EMBL" id="TJY62702.1"/>
    </source>
</evidence>
<gene>
    <name evidence="2" type="ORF">FAZ19_19735</name>
</gene>
<accession>A0A4U0GXX6</accession>
<proteinExistence type="predicted"/>
<dbReference type="AlphaFoldDB" id="A0A4U0GXX6"/>